<organism evidence="1 2">
    <name type="scientific">Periconia macrospinosa</name>
    <dbReference type="NCBI Taxonomy" id="97972"/>
    <lineage>
        <taxon>Eukaryota</taxon>
        <taxon>Fungi</taxon>
        <taxon>Dikarya</taxon>
        <taxon>Ascomycota</taxon>
        <taxon>Pezizomycotina</taxon>
        <taxon>Dothideomycetes</taxon>
        <taxon>Pleosporomycetidae</taxon>
        <taxon>Pleosporales</taxon>
        <taxon>Massarineae</taxon>
        <taxon>Periconiaceae</taxon>
        <taxon>Periconia</taxon>
    </lineage>
</organism>
<proteinExistence type="predicted"/>
<evidence type="ECO:0000313" key="2">
    <source>
        <dbReference type="Proteomes" id="UP000244855"/>
    </source>
</evidence>
<dbReference type="EMBL" id="KZ805369">
    <property type="protein sequence ID" value="PVI00687.1"/>
    <property type="molecule type" value="Genomic_DNA"/>
</dbReference>
<protein>
    <submittedName>
        <fullName evidence="1">Uncharacterized protein</fullName>
    </submittedName>
</protein>
<dbReference type="AlphaFoldDB" id="A0A2V1DR97"/>
<evidence type="ECO:0000313" key="1">
    <source>
        <dbReference type="EMBL" id="PVI00687.1"/>
    </source>
</evidence>
<keyword evidence="2" id="KW-1185">Reference proteome</keyword>
<reference evidence="1 2" key="1">
    <citation type="journal article" date="2018" name="Sci. Rep.">
        <title>Comparative genomics provides insights into the lifestyle and reveals functional heterogeneity of dark septate endophytic fungi.</title>
        <authorList>
            <person name="Knapp D.G."/>
            <person name="Nemeth J.B."/>
            <person name="Barry K."/>
            <person name="Hainaut M."/>
            <person name="Henrissat B."/>
            <person name="Johnson J."/>
            <person name="Kuo A."/>
            <person name="Lim J.H.P."/>
            <person name="Lipzen A."/>
            <person name="Nolan M."/>
            <person name="Ohm R.A."/>
            <person name="Tamas L."/>
            <person name="Grigoriev I.V."/>
            <person name="Spatafora J.W."/>
            <person name="Nagy L.G."/>
            <person name="Kovacs G.M."/>
        </authorList>
    </citation>
    <scope>NUCLEOTIDE SEQUENCE [LARGE SCALE GENOMIC DNA]</scope>
    <source>
        <strain evidence="1 2">DSE2036</strain>
    </source>
</reference>
<name>A0A2V1DR97_9PLEO</name>
<accession>A0A2V1DR97</accession>
<sequence length="105" mass="12021">MHIEFQCDQVRGFTAAYVDAMRDPANLHMGDAQLRTTLCENEQFAEMYQFKALAAFRKEEGLKTSSDFDWDSIMLYSSDHGAEEQCMDNISKCPMARKPSILELV</sequence>
<dbReference type="Proteomes" id="UP000244855">
    <property type="component" value="Unassembled WGS sequence"/>
</dbReference>
<gene>
    <name evidence="1" type="ORF">DM02DRAFT_655195</name>
</gene>